<evidence type="ECO:0000313" key="3">
    <source>
        <dbReference type="Proteomes" id="UP000308114"/>
    </source>
</evidence>
<name>A0A4U2PQP0_9BACL</name>
<reference evidence="2 3" key="1">
    <citation type="submission" date="2018-01" db="EMBL/GenBank/DDBJ databases">
        <title>Bacillales members from the olive rhizosphere are effective biological control agents against Verticillium dahliae.</title>
        <authorList>
            <person name="Gomez-Lama C."/>
            <person name="Legarda G."/>
            <person name="Ruano-Rosa D."/>
            <person name="Pizarro-Tobias P."/>
            <person name="Valverde-Corredor A."/>
            <person name="Niqui J.L."/>
            <person name="Trivino J.C."/>
            <person name="Roca A."/>
            <person name="Mercado-Blanco J."/>
        </authorList>
    </citation>
    <scope>NUCLEOTIDE SEQUENCE [LARGE SCALE GENOMIC DNA]</scope>
    <source>
        <strain evidence="2 3">PIC167</strain>
    </source>
</reference>
<dbReference type="Gene3D" id="3.40.50.720">
    <property type="entry name" value="NAD(P)-binding Rossmann-like Domain"/>
    <property type="match status" value="1"/>
</dbReference>
<dbReference type="GO" id="GO:0004029">
    <property type="term" value="F:aldehyde dehydrogenase (NAD+) activity"/>
    <property type="evidence" value="ECO:0007669"/>
    <property type="project" value="TreeGrafter"/>
</dbReference>
<dbReference type="InterPro" id="IPR001509">
    <property type="entry name" value="Epimerase_deHydtase"/>
</dbReference>
<accession>A0A4U2PQP0</accession>
<proteinExistence type="predicted"/>
<feature type="domain" description="NAD-dependent epimerase/dehydratase" evidence="1">
    <location>
        <begin position="5"/>
        <end position="227"/>
    </location>
</feature>
<dbReference type="SUPFAM" id="SSF51735">
    <property type="entry name" value="NAD(P)-binding Rossmann-fold domains"/>
    <property type="match status" value="1"/>
</dbReference>
<dbReference type="GO" id="GO:0005737">
    <property type="term" value="C:cytoplasm"/>
    <property type="evidence" value="ECO:0007669"/>
    <property type="project" value="TreeGrafter"/>
</dbReference>
<dbReference type="EMBL" id="PNXQ01000016">
    <property type="protein sequence ID" value="TKH41467.1"/>
    <property type="molecule type" value="Genomic_DNA"/>
</dbReference>
<evidence type="ECO:0000259" key="1">
    <source>
        <dbReference type="Pfam" id="PF01370"/>
    </source>
</evidence>
<dbReference type="InterPro" id="IPR036291">
    <property type="entry name" value="NAD(P)-bd_dom_sf"/>
</dbReference>
<sequence>MKKAIVLGATGGTGAAILQELLNRGIETIAFGRSSNKLQQLQVSLGKPKHLSVYKGDVFDANQVSDAVKDADVIFQCAAVPYHEMETRQLPLGESVMEAANRLGKKIVIVDGIYPYGKALTPLVNEEHPKNPHTRKGKVKLDFENLIFSSRWDHARPMITRLPDYYGPTANKSSYLGLTMEAVASGKPAIFIGGLNVPREYVYLPDAAVMIVELASREEAYGQNWNIPGAGVISGKKLVQIAQKASGKIKPVFPLRKTALRLIGLFNPVIREIVEMLYLTQTPVVLDGSKYERVVGPIPKTPFETGITDTILALKKRQ</sequence>
<organism evidence="2 3">
    <name type="scientific">Paenibacillus terrae</name>
    <dbReference type="NCBI Taxonomy" id="159743"/>
    <lineage>
        <taxon>Bacteria</taxon>
        <taxon>Bacillati</taxon>
        <taxon>Bacillota</taxon>
        <taxon>Bacilli</taxon>
        <taxon>Bacillales</taxon>
        <taxon>Paenibacillaceae</taxon>
        <taxon>Paenibacillus</taxon>
    </lineage>
</organism>
<dbReference type="InterPro" id="IPR051783">
    <property type="entry name" value="NAD(P)-dependent_oxidoreduct"/>
</dbReference>
<dbReference type="Pfam" id="PF01370">
    <property type="entry name" value="Epimerase"/>
    <property type="match status" value="1"/>
</dbReference>
<protein>
    <submittedName>
        <fullName evidence="2">Epimerase</fullName>
    </submittedName>
</protein>
<dbReference type="AlphaFoldDB" id="A0A4U2PQP0"/>
<dbReference type="PANTHER" id="PTHR48079">
    <property type="entry name" value="PROTEIN YEEZ"/>
    <property type="match status" value="1"/>
</dbReference>
<dbReference type="Proteomes" id="UP000308114">
    <property type="component" value="Unassembled WGS sequence"/>
</dbReference>
<gene>
    <name evidence="2" type="ORF">C1I60_19020</name>
</gene>
<dbReference type="PANTHER" id="PTHR48079:SF6">
    <property type="entry name" value="NAD(P)-BINDING DOMAIN-CONTAINING PROTEIN-RELATED"/>
    <property type="match status" value="1"/>
</dbReference>
<evidence type="ECO:0000313" key="2">
    <source>
        <dbReference type="EMBL" id="TKH41467.1"/>
    </source>
</evidence>
<dbReference type="RefSeq" id="WP_137063147.1">
    <property type="nucleotide sequence ID" value="NZ_PNXQ01000016.1"/>
</dbReference>
<comment type="caution">
    <text evidence="2">The sequence shown here is derived from an EMBL/GenBank/DDBJ whole genome shotgun (WGS) entry which is preliminary data.</text>
</comment>